<dbReference type="GO" id="GO:0005737">
    <property type="term" value="C:cytoplasm"/>
    <property type="evidence" value="ECO:0007669"/>
    <property type="project" value="TreeGrafter"/>
</dbReference>
<dbReference type="PANTHER" id="PTHR14388:SF9">
    <property type="entry name" value="SH2 DOMAIN-CONTAINING PROTEIN 2A"/>
    <property type="match status" value="1"/>
</dbReference>
<dbReference type="Gene3D" id="3.30.505.10">
    <property type="entry name" value="SH2 domain"/>
    <property type="match status" value="1"/>
</dbReference>
<dbReference type="InterPro" id="IPR036860">
    <property type="entry name" value="SH2_dom_sf"/>
</dbReference>
<dbReference type="AlphaFoldDB" id="A0A6P7X1R2"/>
<evidence type="ECO:0000313" key="6">
    <source>
        <dbReference type="RefSeq" id="XP_030044069.1"/>
    </source>
</evidence>
<dbReference type="RefSeq" id="XP_030044069.1">
    <property type="nucleotide sequence ID" value="XM_030188209.1"/>
</dbReference>
<keyword evidence="1 2" id="KW-0727">SH2 domain</keyword>
<feature type="compositionally biased region" description="Basic and acidic residues" evidence="3">
    <location>
        <begin position="1"/>
        <end position="10"/>
    </location>
</feature>
<name>A0A6P7X1R2_9AMPH</name>
<dbReference type="GeneID" id="115458325"/>
<dbReference type="PANTHER" id="PTHR14388">
    <property type="entry name" value="T CELL-SPECIFIC ADAPTER PROTEIN TSAD"/>
    <property type="match status" value="1"/>
</dbReference>
<feature type="region of interest" description="Disordered" evidence="3">
    <location>
        <begin position="250"/>
        <end position="318"/>
    </location>
</feature>
<feature type="region of interest" description="Disordered" evidence="3">
    <location>
        <begin position="423"/>
        <end position="445"/>
    </location>
</feature>
<dbReference type="Proteomes" id="UP000515156">
    <property type="component" value="Chromosome 14"/>
</dbReference>
<dbReference type="FunFam" id="3.30.505.10:FF:000103">
    <property type="entry name" value="Si:ch73-109i22.2"/>
    <property type="match status" value="1"/>
</dbReference>
<evidence type="ECO:0000259" key="4">
    <source>
        <dbReference type="PROSITE" id="PS50001"/>
    </source>
</evidence>
<organism evidence="5 6">
    <name type="scientific">Microcaecilia unicolor</name>
    <dbReference type="NCBI Taxonomy" id="1415580"/>
    <lineage>
        <taxon>Eukaryota</taxon>
        <taxon>Metazoa</taxon>
        <taxon>Chordata</taxon>
        <taxon>Craniata</taxon>
        <taxon>Vertebrata</taxon>
        <taxon>Euteleostomi</taxon>
        <taxon>Amphibia</taxon>
        <taxon>Gymnophiona</taxon>
        <taxon>Siphonopidae</taxon>
        <taxon>Microcaecilia</taxon>
    </lineage>
</organism>
<accession>A0A6P7X1R2</accession>
<dbReference type="Pfam" id="PF00017">
    <property type="entry name" value="SH2"/>
    <property type="match status" value="1"/>
</dbReference>
<proteinExistence type="predicted"/>
<dbReference type="InterPro" id="IPR000980">
    <property type="entry name" value="SH2"/>
</dbReference>
<feature type="region of interest" description="Disordered" evidence="3">
    <location>
        <begin position="459"/>
        <end position="518"/>
    </location>
</feature>
<feature type="compositionally biased region" description="Polar residues" evidence="3">
    <location>
        <begin position="466"/>
        <end position="494"/>
    </location>
</feature>
<protein>
    <submittedName>
        <fullName evidence="6">SH2 domain-containing protein 2A isoform X1</fullName>
    </submittedName>
</protein>
<gene>
    <name evidence="6" type="primary">SH2D2A</name>
</gene>
<feature type="compositionally biased region" description="Polar residues" evidence="3">
    <location>
        <begin position="23"/>
        <end position="63"/>
    </location>
</feature>
<dbReference type="InParanoid" id="A0A6P7X1R2"/>
<evidence type="ECO:0000256" key="1">
    <source>
        <dbReference type="ARBA" id="ARBA00022999"/>
    </source>
</evidence>
<dbReference type="FunCoup" id="A0A6P7X1R2">
    <property type="interactions" value="762"/>
</dbReference>
<dbReference type="PROSITE" id="PS50001">
    <property type="entry name" value="SH2"/>
    <property type="match status" value="1"/>
</dbReference>
<dbReference type="OrthoDB" id="67310at2759"/>
<dbReference type="SUPFAM" id="SSF55550">
    <property type="entry name" value="SH2 domain"/>
    <property type="match status" value="1"/>
</dbReference>
<keyword evidence="5" id="KW-1185">Reference proteome</keyword>
<dbReference type="KEGG" id="muo:115458325"/>
<dbReference type="SMART" id="SM00252">
    <property type="entry name" value="SH2"/>
    <property type="match status" value="1"/>
</dbReference>
<dbReference type="CTD" id="9047"/>
<sequence>MDITPEHSQGKDFQLASSLGILSETSKPNDMSKKTPTVLETKNQPIERQAQHLSNDISSSEQPETLMAESHGSPANPSAPKTTRLGLMPWWVSAGIASPLPMQEDPPKGQALISIPEELQAAFRAQTEQWFQLTQAPRILQQGELPDWFHGFITRREAEERLKNKPLGCFLVRFCESRVGFVLSYRGTERCRHFVLDQLDDKRYVILGEKSAHTLLQDLLQHYHTLPIPPFDEFLTTACSKSSALPVQAEIPLSTEEIPPVPSTKSSDPPATKDHPYAVVQKQAKAPSQPSFPPSLEAQLSEKPKSTAYQEVPNCRPPAPGTIFPVPDAHDSRSTLQRETVPADHPQINETEPANCLEPADKYTLLMKFHTYAEPRDSKPRATHIYHLPHEPPIDFYAMGRGSITSTVSENIYSEVNIKQQETADLPLSEETRPSLTTPLPVPAPRRILNGDLTLPSGLSLAPSATEPSLGQNLGSGSPTRLPTDLQQPSQTQGPRAAQFDDPVYSRETATRSGSEIPENIYEKITERSMLRKLALSKRH</sequence>
<feature type="domain" description="SH2" evidence="4">
    <location>
        <begin position="148"/>
        <end position="239"/>
    </location>
</feature>
<evidence type="ECO:0000256" key="3">
    <source>
        <dbReference type="SAM" id="MobiDB-lite"/>
    </source>
</evidence>
<feature type="region of interest" description="Disordered" evidence="3">
    <location>
        <begin position="1"/>
        <end position="82"/>
    </location>
</feature>
<evidence type="ECO:0000313" key="5">
    <source>
        <dbReference type="Proteomes" id="UP000515156"/>
    </source>
</evidence>
<reference evidence="6" key="1">
    <citation type="submission" date="2025-08" db="UniProtKB">
        <authorList>
            <consortium name="RefSeq"/>
        </authorList>
    </citation>
    <scope>IDENTIFICATION</scope>
</reference>
<evidence type="ECO:0000256" key="2">
    <source>
        <dbReference type="PROSITE-ProRule" id="PRU00191"/>
    </source>
</evidence>